<comment type="caution">
    <text evidence="2">The sequence shown here is derived from an EMBL/GenBank/DDBJ whole genome shotgun (WGS) entry which is preliminary data.</text>
</comment>
<keyword evidence="1" id="KW-1133">Transmembrane helix</keyword>
<feature type="transmembrane region" description="Helical" evidence="1">
    <location>
        <begin position="430"/>
        <end position="450"/>
    </location>
</feature>
<feature type="transmembrane region" description="Helical" evidence="1">
    <location>
        <begin position="229"/>
        <end position="250"/>
    </location>
</feature>
<protein>
    <recommendedName>
        <fullName evidence="4">Membrane protein 6-pyruvoyl-tetrahydropterin synthase-related domain-containing protein</fullName>
    </recommendedName>
</protein>
<sequence length="759" mass="85268">MKIIKELFKRLIPPLVLVLLPILLFNKIVLGNVMLVTGDFSGSDLLDLNLPFKETLHTTIPKGNLPIWEPNLSLGFPILAEGQIGVFYPPNAILSFLPSHLALMGSIILAYILAGLFTYGYAKSLKFNRFSAFITAITFAFSAFFITRVKHVNMITVSAWLPFLFWATKKLFQRKNPLYALAIGIGIALQVLAGHPEMTFFILFVFLIYAVYEFLFAVKISGLSPTLPLAAISLLIIITTSLGLSAVQILPSLEFTGLSERTEFTEQTATAYPYNPKNLVTLISPYYFGNPASGSYSQDIRIMGIFWENASYAGLLPIILAFWVIVTTVKRKSRNSALLFFIGLAAVSLLLMMGRNTPLFGTLWNLVPGFQLFRFPNRFNLFLIFSIAVLAGSGANDLIKRLKSIRVKPQGKTTESFRFSWPLKTLPTELLIAGLIVLDQFVFASSYFGYLPLDKLNNQPEIAARLRKDDGIFRMYSLTQYGQSPYALGWKNNENTIVPIREALPPNTNLIYNLASFSDRSWFEGGLGTKRRNRLENFLLRENQNAALIGKLLGMFNVKYIISFADWMGIEIQPIEEYGLGDQYATTLKLFENLQVMSRVFYVPSAEVIKGEEKVFTKLKDLEFNPTTSVILEEDPRELPPAFFGALDEFQARNPVVIKSMSDTEVVIESAITSHGFLVLSDLYYPGWKATVDGKEVKIFRANYLVRALELDPGTHIIRFFYDPLSFKLGATISAATLVIILITVLLAGLLFLIRKKRR</sequence>
<feature type="transmembrane region" description="Helical" evidence="1">
    <location>
        <begin position="129"/>
        <end position="146"/>
    </location>
</feature>
<feature type="transmembrane region" description="Helical" evidence="1">
    <location>
        <begin position="729"/>
        <end position="754"/>
    </location>
</feature>
<accession>A0A1G1VUE7</accession>
<dbReference type="Proteomes" id="UP000179233">
    <property type="component" value="Unassembled WGS sequence"/>
</dbReference>
<organism evidence="2 3">
    <name type="scientific">Candidatus Chisholmbacteria bacterium RIFCSPHIGHO2_01_FULL_52_32</name>
    <dbReference type="NCBI Taxonomy" id="1797591"/>
    <lineage>
        <taxon>Bacteria</taxon>
        <taxon>Candidatus Chisholmiibacteriota</taxon>
    </lineage>
</organism>
<dbReference type="EMBL" id="MHCJ01000002">
    <property type="protein sequence ID" value="OGY18990.1"/>
    <property type="molecule type" value="Genomic_DNA"/>
</dbReference>
<evidence type="ECO:0000313" key="2">
    <source>
        <dbReference type="EMBL" id="OGY18990.1"/>
    </source>
</evidence>
<name>A0A1G1VUE7_9BACT</name>
<dbReference type="AlphaFoldDB" id="A0A1G1VUE7"/>
<feature type="transmembrane region" description="Helical" evidence="1">
    <location>
        <begin position="199"/>
        <end position="217"/>
    </location>
</feature>
<feature type="transmembrane region" description="Helical" evidence="1">
    <location>
        <begin position="336"/>
        <end position="354"/>
    </location>
</feature>
<keyword evidence="1" id="KW-0472">Membrane</keyword>
<feature type="transmembrane region" description="Helical" evidence="1">
    <location>
        <begin position="310"/>
        <end position="329"/>
    </location>
</feature>
<feature type="transmembrane region" description="Helical" evidence="1">
    <location>
        <begin position="12"/>
        <end position="35"/>
    </location>
</feature>
<feature type="transmembrane region" description="Helical" evidence="1">
    <location>
        <begin position="101"/>
        <end position="122"/>
    </location>
</feature>
<dbReference type="PANTHER" id="PTHR38454">
    <property type="entry name" value="INTEGRAL MEMBRANE PROTEIN-RELATED"/>
    <property type="match status" value="1"/>
</dbReference>
<dbReference type="PANTHER" id="PTHR38454:SF1">
    <property type="entry name" value="INTEGRAL MEMBRANE PROTEIN"/>
    <property type="match status" value="1"/>
</dbReference>
<dbReference type="Pfam" id="PF09586">
    <property type="entry name" value="YfhO"/>
    <property type="match status" value="2"/>
</dbReference>
<dbReference type="InterPro" id="IPR018580">
    <property type="entry name" value="Uncharacterised_YfhO"/>
</dbReference>
<evidence type="ECO:0008006" key="4">
    <source>
        <dbReference type="Google" id="ProtNLM"/>
    </source>
</evidence>
<keyword evidence="1" id="KW-0812">Transmembrane</keyword>
<reference evidence="2 3" key="1">
    <citation type="journal article" date="2016" name="Nat. Commun.">
        <title>Thousands of microbial genomes shed light on interconnected biogeochemical processes in an aquifer system.</title>
        <authorList>
            <person name="Anantharaman K."/>
            <person name="Brown C.T."/>
            <person name="Hug L.A."/>
            <person name="Sharon I."/>
            <person name="Castelle C.J."/>
            <person name="Probst A.J."/>
            <person name="Thomas B.C."/>
            <person name="Singh A."/>
            <person name="Wilkins M.J."/>
            <person name="Karaoz U."/>
            <person name="Brodie E.L."/>
            <person name="Williams K.H."/>
            <person name="Hubbard S.S."/>
            <person name="Banfield J.F."/>
        </authorList>
    </citation>
    <scope>NUCLEOTIDE SEQUENCE [LARGE SCALE GENOMIC DNA]</scope>
</reference>
<evidence type="ECO:0000313" key="3">
    <source>
        <dbReference type="Proteomes" id="UP000179233"/>
    </source>
</evidence>
<feature type="transmembrane region" description="Helical" evidence="1">
    <location>
        <begin position="176"/>
        <end position="193"/>
    </location>
</feature>
<feature type="transmembrane region" description="Helical" evidence="1">
    <location>
        <begin position="379"/>
        <end position="399"/>
    </location>
</feature>
<gene>
    <name evidence="2" type="ORF">A2786_00950</name>
</gene>
<proteinExistence type="predicted"/>
<evidence type="ECO:0000256" key="1">
    <source>
        <dbReference type="SAM" id="Phobius"/>
    </source>
</evidence>
<feature type="transmembrane region" description="Helical" evidence="1">
    <location>
        <begin position="152"/>
        <end position="169"/>
    </location>
</feature>